<dbReference type="Gene3D" id="3.60.10.10">
    <property type="entry name" value="Endonuclease/exonuclease/phosphatase"/>
    <property type="match status" value="1"/>
</dbReference>
<dbReference type="Gene3D" id="2.60.40.10">
    <property type="entry name" value="Immunoglobulins"/>
    <property type="match status" value="2"/>
</dbReference>
<dbReference type="PANTHER" id="PTHR42834:SF1">
    <property type="entry name" value="ENDONUCLEASE_EXONUCLEASE_PHOSPHATASE FAMILY PROTEIN (AFU_ORTHOLOGUE AFUA_3G09210)"/>
    <property type="match status" value="1"/>
</dbReference>
<dbReference type="NCBIfam" id="TIGR01451">
    <property type="entry name" value="B_ant_repeat"/>
    <property type="match status" value="1"/>
</dbReference>
<gene>
    <name evidence="4" type="ORF">N788_11220</name>
</gene>
<protein>
    <recommendedName>
        <fullName evidence="3">DUF11 domain-containing protein</fullName>
    </recommendedName>
</protein>
<proteinExistence type="predicted"/>
<evidence type="ECO:0000259" key="3">
    <source>
        <dbReference type="Pfam" id="PF01345"/>
    </source>
</evidence>
<keyword evidence="2" id="KW-0732">Signal</keyword>
<reference evidence="5" key="1">
    <citation type="submission" date="2013-08" db="EMBL/GenBank/DDBJ databases">
        <title>Genome sequencing of Arenimonas donghaensis.</title>
        <authorList>
            <person name="Chen F."/>
            <person name="Wang G."/>
        </authorList>
    </citation>
    <scope>NUCLEOTIDE SEQUENCE [LARGE SCALE GENOMIC DNA]</scope>
    <source>
        <strain evidence="5">HO3-R19</strain>
    </source>
</reference>
<evidence type="ECO:0000256" key="1">
    <source>
        <dbReference type="SAM" id="MobiDB-lite"/>
    </source>
</evidence>
<accession>A0A087MJN6</accession>
<evidence type="ECO:0000313" key="5">
    <source>
        <dbReference type="Proteomes" id="UP000029085"/>
    </source>
</evidence>
<keyword evidence="5" id="KW-1185">Reference proteome</keyword>
<dbReference type="Pfam" id="PF01345">
    <property type="entry name" value="DUF11"/>
    <property type="match status" value="2"/>
</dbReference>
<dbReference type="SUPFAM" id="SSF56219">
    <property type="entry name" value="DNase I-like"/>
    <property type="match status" value="1"/>
</dbReference>
<dbReference type="OrthoDB" id="9800417at2"/>
<dbReference type="CDD" id="cd04486">
    <property type="entry name" value="YhcR_OBF_like"/>
    <property type="match status" value="1"/>
</dbReference>
<dbReference type="EMBL" id="AVCJ01000007">
    <property type="protein sequence ID" value="KFL37089.1"/>
    <property type="molecule type" value="Genomic_DNA"/>
</dbReference>
<feature type="domain" description="DUF11" evidence="3">
    <location>
        <begin position="1098"/>
        <end position="1222"/>
    </location>
</feature>
<dbReference type="RefSeq" id="WP_051924381.1">
    <property type="nucleotide sequence ID" value="NZ_AVCJ01000007.1"/>
</dbReference>
<reference evidence="4 5" key="2">
    <citation type="journal article" date="2015" name="Stand. Genomic Sci.">
        <title>High quality draft genomic sequence of Arenimonas donghaensis DSM 18148(T).</title>
        <authorList>
            <person name="Chen F."/>
            <person name="Wang H."/>
            <person name="Cao Y."/>
            <person name="Li X."/>
            <person name="Wang G."/>
        </authorList>
    </citation>
    <scope>NUCLEOTIDE SEQUENCE [LARGE SCALE GENOMIC DNA]</scope>
    <source>
        <strain evidence="4 5">HO3-R19</strain>
    </source>
</reference>
<dbReference type="InterPro" id="IPR036691">
    <property type="entry name" value="Endo/exonu/phosph_ase_sf"/>
</dbReference>
<dbReference type="PANTHER" id="PTHR42834">
    <property type="entry name" value="ENDONUCLEASE/EXONUCLEASE/PHOSPHATASE FAMILY PROTEIN (AFU_ORTHOLOGUE AFUA_3G09210)"/>
    <property type="match status" value="1"/>
</dbReference>
<dbReference type="InterPro" id="IPR047589">
    <property type="entry name" value="DUF11_rpt"/>
</dbReference>
<comment type="caution">
    <text evidence="4">The sequence shown here is derived from an EMBL/GenBank/DDBJ whole genome shotgun (WGS) entry which is preliminary data.</text>
</comment>
<sequence length="1359" mass="139782">MKLAPHVPVLLALCLSAGVASAQVSLTGPAYTQDFDSLANSGSGHTALPAGWLLSESGTNANGQYQAGNGSGNSGDSYSFGATGSSERALGGLLSGSLNPTFGACFTNNVGNTVTALDIAYTGEQWRSGTAGRIDTINFQYSLDATGLADGSWIDVDALDFNSPNTVGTGAKDGNDAANRAAVASQIAGLAIANGSGFCIRWTDFNASGSDDGLAVDGFSLTPVFQPPGADLSVGVSVDNNPATAGGTIQVRTRIENLSAIDSAPYTLRQDNLGELTYASGEIGSIVGDYRAGCSISTPSNVLSCSAATGAGPNSGYTVTLGFNIAAGAVGPLVFDAGFTASEGDTVPGNDRDVLVVPLAGQSSDIAVSLADSVDPAVPGSSLTYTATVTNNGPGRTYGMSLSLPLPANTTYVSSTFDPALFDACDVQAGVLECTGAQFVSSGASGNVTLEVLVDAGFLGNLSTTATAGSLVPDLVPANNSDTETTLVEIPRVAIHTVQGAGTQSALLGSLVEVEGIVTAQRFNNGFFLQTVPGQEDGNPATSEGILVFTGSAPPASAAVGNRVLVTGTVEEYRSSSNPHQGFVTELINPTISVVSSGNALPAAVEITAAMMDPSLPVETLEYLEGMRVSVGRLVATAPTEGSIDENDALAFPNGTFWGVVEGIERPFREQGVGVQDQSPPLPANTPRFDTNPERLRVQSRGQIGASPLVLDSGAIVTGLVGVLDYGFGTYILMPDPDAPVNVQGGSGPRPVAEADASEFTIAGANMLRFYDDVDDAGGDVPLTPVAFERRLAKASLAICDYLRTPDIIGVVEMENLHALQMLADRVNATCADGPNYVAYLQEGNDVGKINIGFLVDTTEVGPGIPRVQVLSVTQYGKNALITNPNASTSTMNDRPPLVLRAVVNASNGASAPVTVIGNHLLSLIDINDNDPGSNGYASNGQRRRVKRAEQAVFLASLVEQFQQADPDDRIVLLGDFNAFEFNDGYVDVMGIITGREAANDAVLEHRDSPVTVPLTNMTTVTDAADRYSYSFEGNAQVLDHIVVNQALLDTAPVRTDHARINADFAVDSFGDETMAVRMSDHDPVVLYIGDVAFVSTDLAVSASGPASAIAGEPIPMQVTVNNPGPASATDVLVSLAFDAELPSLGVTAPAGFACGPVTVAAGQTTVDCAIAEMAPGSAGFDLLVSTDLATVVPAGGLSLTARVETTRTDGNPANNLAVATVHLVPPSANLALYVAELPDPNRPAREGIVGLLVRNNGPNAAPGTWLEFTVGTNVQDVIPQPAAGWTCHLASTSRSAQTFRCEYAGGYGDGQADVVRFRVQALRSTTTAFSARTGSAANDPVSRNNSVSGSFRIGIGSR</sequence>
<feature type="region of interest" description="Disordered" evidence="1">
    <location>
        <begin position="673"/>
        <end position="692"/>
    </location>
</feature>
<evidence type="ECO:0000313" key="4">
    <source>
        <dbReference type="EMBL" id="KFL37089.1"/>
    </source>
</evidence>
<feature type="domain" description="DUF11" evidence="3">
    <location>
        <begin position="365"/>
        <end position="485"/>
    </location>
</feature>
<dbReference type="InterPro" id="IPR001434">
    <property type="entry name" value="OmcB-like_DUF11"/>
</dbReference>
<dbReference type="PATRIC" id="fig|1121014.3.peg.999"/>
<organism evidence="4 5">
    <name type="scientific">Arenimonas donghaensis DSM 18148 = HO3-R19</name>
    <dbReference type="NCBI Taxonomy" id="1121014"/>
    <lineage>
        <taxon>Bacteria</taxon>
        <taxon>Pseudomonadati</taxon>
        <taxon>Pseudomonadota</taxon>
        <taxon>Gammaproteobacteria</taxon>
        <taxon>Lysobacterales</taxon>
        <taxon>Lysobacteraceae</taxon>
        <taxon>Arenimonas</taxon>
    </lineage>
</organism>
<evidence type="ECO:0000256" key="2">
    <source>
        <dbReference type="SAM" id="SignalP"/>
    </source>
</evidence>
<dbReference type="STRING" id="1121014.N788_11220"/>
<feature type="chain" id="PRO_5001826359" description="DUF11 domain-containing protein" evidence="2">
    <location>
        <begin position="23"/>
        <end position="1359"/>
    </location>
</feature>
<name>A0A087MJN6_9GAMM</name>
<dbReference type="InterPro" id="IPR013783">
    <property type="entry name" value="Ig-like_fold"/>
</dbReference>
<dbReference type="Proteomes" id="UP000029085">
    <property type="component" value="Unassembled WGS sequence"/>
</dbReference>
<feature type="signal peptide" evidence="2">
    <location>
        <begin position="1"/>
        <end position="22"/>
    </location>
</feature>